<feature type="compositionally biased region" description="Polar residues" evidence="1">
    <location>
        <begin position="53"/>
        <end position="68"/>
    </location>
</feature>
<accession>K4HG64</accession>
<feature type="region of interest" description="Disordered" evidence="1">
    <location>
        <begin position="126"/>
        <end position="150"/>
    </location>
</feature>
<sequence>NHEKSNPNKNVKSAHQETDSDSGRGSCESPSLLSEKRKEARNPSFGLKVPDTSEVQRNTGGKSMQGASNIDLEGQLHWFSSDGPRASTWPGVQQANCQSSCHDTVDVCKTALSAMNVKRSPILMGSEEKHRAQHPKPSETISKGKPAKSEDAANLPLKAHCDQGTLWLLPPEKSPFLSTKPMD</sequence>
<evidence type="ECO:0000313" key="2">
    <source>
        <dbReference type="EMBL" id="AFR13321.1"/>
    </source>
</evidence>
<protein>
    <submittedName>
        <fullName evidence="2">Prolactin receptor</fullName>
    </submittedName>
</protein>
<organism evidence="2">
    <name type="scientific">Xenosaurus grandis</name>
    <dbReference type="NCBI Taxonomy" id="52183"/>
    <lineage>
        <taxon>Eukaryota</taxon>
        <taxon>Metazoa</taxon>
        <taxon>Chordata</taxon>
        <taxon>Craniata</taxon>
        <taxon>Vertebrata</taxon>
        <taxon>Euteleostomi</taxon>
        <taxon>Lepidosauria</taxon>
        <taxon>Squamata</taxon>
        <taxon>Bifurcata</taxon>
        <taxon>Unidentata</taxon>
        <taxon>Episquamata</taxon>
        <taxon>Toxicofera</taxon>
        <taxon>Anguimorpha</taxon>
        <taxon>Neoanguimorpha</taxon>
        <taxon>Xenosauridae</taxon>
        <taxon>Xenosaurus</taxon>
    </lineage>
</organism>
<feature type="non-terminal residue" evidence="2">
    <location>
        <position position="183"/>
    </location>
</feature>
<reference evidence="2" key="1">
    <citation type="journal article" date="2012" name="Biol. Lett.">
        <title>Resolving the phylogeny of lizards and snakes (Squamata) with extensive sampling of genes and species.</title>
        <authorList>
            <person name="Wiens J.J."/>
            <person name="Hutter C.R."/>
            <person name="Mulcahy D.G."/>
            <person name="Noonan B.P."/>
            <person name="Townsend T.M."/>
            <person name="Sites J.W.Jr."/>
            <person name="Reeder T.W."/>
        </authorList>
    </citation>
    <scope>NUCLEOTIDE SEQUENCE</scope>
</reference>
<dbReference type="EMBL" id="JN880898">
    <property type="protein sequence ID" value="AFR13321.1"/>
    <property type="molecule type" value="Genomic_DNA"/>
</dbReference>
<keyword evidence="2" id="KW-0675">Receptor</keyword>
<feature type="non-terminal residue" evidence="2">
    <location>
        <position position="1"/>
    </location>
</feature>
<evidence type="ECO:0000256" key="1">
    <source>
        <dbReference type="SAM" id="MobiDB-lite"/>
    </source>
</evidence>
<dbReference type="AlphaFoldDB" id="K4HG64"/>
<proteinExistence type="predicted"/>
<gene>
    <name evidence="2" type="primary">PRLR</name>
</gene>
<feature type="region of interest" description="Disordered" evidence="1">
    <location>
        <begin position="1"/>
        <end position="70"/>
    </location>
</feature>
<name>K4HG64_9SAUR</name>